<keyword evidence="13" id="KW-0271">Exosome</keyword>
<evidence type="ECO:0000256" key="3">
    <source>
        <dbReference type="ARBA" id="ARBA00004496"/>
    </source>
</evidence>
<keyword evidence="9" id="KW-0597">Phosphoprotein</keyword>
<comment type="subcellular location">
    <subcellularLocation>
        <location evidence="3">Cytoplasm</location>
    </subcellularLocation>
    <subcellularLocation>
        <location evidence="4">Nucleus</location>
        <location evidence="4">Nucleolus</location>
    </subcellularLocation>
    <subcellularLocation>
        <location evidence="5">Nucleus</location>
        <location evidence="5">Nucleoplasm</location>
    </subcellularLocation>
</comment>
<evidence type="ECO:0000256" key="11">
    <source>
        <dbReference type="ARBA" id="ARBA00022759"/>
    </source>
</evidence>
<dbReference type="InterPro" id="IPR029060">
    <property type="entry name" value="PIN-like_dom_sf"/>
</dbReference>
<comment type="similarity">
    <text evidence="6 24">Belongs to the RNR ribonuclease family.</text>
</comment>
<dbReference type="InterPro" id="IPR002716">
    <property type="entry name" value="PIN_dom"/>
</dbReference>
<evidence type="ECO:0000256" key="23">
    <source>
        <dbReference type="ARBA" id="ARBA00077930"/>
    </source>
</evidence>
<evidence type="ECO:0000256" key="10">
    <source>
        <dbReference type="ARBA" id="ARBA00022722"/>
    </source>
</evidence>
<comment type="cofactor">
    <cofactor evidence="1">
        <name>Mn(2+)</name>
        <dbReference type="ChEBI" id="CHEBI:29035"/>
    </cofactor>
</comment>
<dbReference type="Pfam" id="PF13638">
    <property type="entry name" value="PIN_4"/>
    <property type="match status" value="1"/>
</dbReference>
<evidence type="ECO:0000313" key="29">
    <source>
        <dbReference type="RefSeq" id="XP_054830929.1"/>
    </source>
</evidence>
<dbReference type="GO" id="GO:0006364">
    <property type="term" value="P:rRNA processing"/>
    <property type="evidence" value="ECO:0007669"/>
    <property type="project" value="UniProtKB-KW"/>
</dbReference>
<evidence type="ECO:0000256" key="15">
    <source>
        <dbReference type="ARBA" id="ARBA00022842"/>
    </source>
</evidence>
<keyword evidence="17" id="KW-0007">Acetylation</keyword>
<dbReference type="PANTHER" id="PTHR23355">
    <property type="entry name" value="RIBONUCLEASE"/>
    <property type="match status" value="1"/>
</dbReference>
<keyword evidence="19" id="KW-0539">Nucleus</keyword>
<feature type="domain" description="PIN" evidence="26">
    <location>
        <begin position="63"/>
        <end position="181"/>
    </location>
</feature>
<accession>A0AA97KTY2</accession>
<evidence type="ECO:0000256" key="4">
    <source>
        <dbReference type="ARBA" id="ARBA00004604"/>
    </source>
</evidence>
<dbReference type="Gene3D" id="2.40.50.140">
    <property type="entry name" value="Nucleic acid-binding proteins"/>
    <property type="match status" value="1"/>
</dbReference>
<dbReference type="FunFam" id="2.40.50.700:FF:000001">
    <property type="entry name" value="Exosome complex exonuclease exoribonuclease (Rrp44)"/>
    <property type="match status" value="1"/>
</dbReference>
<dbReference type="Pfam" id="PF17216">
    <property type="entry name" value="Rrp44_CSD1"/>
    <property type="match status" value="1"/>
</dbReference>
<evidence type="ECO:0000256" key="20">
    <source>
        <dbReference type="ARBA" id="ARBA00065106"/>
    </source>
</evidence>
<comment type="cofactor">
    <cofactor evidence="2">
        <name>Mg(2+)</name>
        <dbReference type="ChEBI" id="CHEBI:18420"/>
    </cofactor>
</comment>
<evidence type="ECO:0000256" key="21">
    <source>
        <dbReference type="ARBA" id="ARBA00074777"/>
    </source>
</evidence>
<dbReference type="GeneID" id="129326662"/>
<keyword evidence="10" id="KW-0540">Nuclease</keyword>
<dbReference type="FunFam" id="2.40.50.140:FF:000125">
    <property type="entry name" value="exosome complex exonuclease RRP44 isoform X1"/>
    <property type="match status" value="1"/>
</dbReference>
<evidence type="ECO:0000256" key="2">
    <source>
        <dbReference type="ARBA" id="ARBA00001946"/>
    </source>
</evidence>
<dbReference type="CTD" id="22894"/>
<dbReference type="InterPro" id="IPR050180">
    <property type="entry name" value="RNR_Ribonuclease"/>
</dbReference>
<dbReference type="InterPro" id="IPR022966">
    <property type="entry name" value="RNase_II/R_CS"/>
</dbReference>
<dbReference type="GO" id="GO:0000177">
    <property type="term" value="C:cytoplasmic exosome (RNase complex)"/>
    <property type="evidence" value="ECO:0007669"/>
    <property type="project" value="TreeGrafter"/>
</dbReference>
<dbReference type="GO" id="GO:0000176">
    <property type="term" value="C:nuclear exosome (RNase complex)"/>
    <property type="evidence" value="ECO:0007669"/>
    <property type="project" value="TreeGrafter"/>
</dbReference>
<evidence type="ECO:0000256" key="1">
    <source>
        <dbReference type="ARBA" id="ARBA00001936"/>
    </source>
</evidence>
<keyword evidence="15" id="KW-0460">Magnesium</keyword>
<dbReference type="GO" id="GO:0071034">
    <property type="term" value="P:CUT catabolic process"/>
    <property type="evidence" value="ECO:0007669"/>
    <property type="project" value="UniProtKB-ARBA"/>
</dbReference>
<dbReference type="PANTHER" id="PTHR23355:SF35">
    <property type="entry name" value="EXOSOME COMPLEX EXONUCLEASE RRP44"/>
    <property type="match status" value="1"/>
</dbReference>
<evidence type="ECO:0000256" key="13">
    <source>
        <dbReference type="ARBA" id="ARBA00022835"/>
    </source>
</evidence>
<dbReference type="GO" id="GO:0000175">
    <property type="term" value="F:3'-5'-RNA exonuclease activity"/>
    <property type="evidence" value="ECO:0007669"/>
    <property type="project" value="UniProtKB-ARBA"/>
</dbReference>
<evidence type="ECO:0000256" key="5">
    <source>
        <dbReference type="ARBA" id="ARBA00004642"/>
    </source>
</evidence>
<dbReference type="Pfam" id="PF00773">
    <property type="entry name" value="RNB"/>
    <property type="match status" value="1"/>
</dbReference>
<organism evidence="28 29">
    <name type="scientific">Eublepharis macularius</name>
    <name type="common">Leopard gecko</name>
    <name type="synonym">Cyrtodactylus macularius</name>
    <dbReference type="NCBI Taxonomy" id="481883"/>
    <lineage>
        <taxon>Eukaryota</taxon>
        <taxon>Metazoa</taxon>
        <taxon>Chordata</taxon>
        <taxon>Craniata</taxon>
        <taxon>Vertebrata</taxon>
        <taxon>Euteleostomi</taxon>
        <taxon>Lepidosauria</taxon>
        <taxon>Squamata</taxon>
        <taxon>Bifurcata</taxon>
        <taxon>Gekkota</taxon>
        <taxon>Eublepharidae</taxon>
        <taxon>Eublepharinae</taxon>
        <taxon>Eublepharis</taxon>
    </lineage>
</organism>
<name>A0AA97KTY2_EUBMA</name>
<evidence type="ECO:0000259" key="26">
    <source>
        <dbReference type="SMART" id="SM00670"/>
    </source>
</evidence>
<evidence type="ECO:0000256" key="6">
    <source>
        <dbReference type="ARBA" id="ARBA00005785"/>
    </source>
</evidence>
<dbReference type="Pfam" id="PF17849">
    <property type="entry name" value="OB_Dis3"/>
    <property type="match status" value="1"/>
</dbReference>
<dbReference type="SUPFAM" id="SSF50249">
    <property type="entry name" value="Nucleic acid-binding proteins"/>
    <property type="match status" value="3"/>
</dbReference>
<dbReference type="InterPro" id="IPR001900">
    <property type="entry name" value="RNase_II/R"/>
</dbReference>
<evidence type="ECO:0000256" key="16">
    <source>
        <dbReference type="ARBA" id="ARBA00022884"/>
    </source>
</evidence>
<evidence type="ECO:0000256" key="7">
    <source>
        <dbReference type="ARBA" id="ARBA00022490"/>
    </source>
</evidence>
<evidence type="ECO:0000256" key="24">
    <source>
        <dbReference type="RuleBase" id="RU003901"/>
    </source>
</evidence>
<evidence type="ECO:0000256" key="18">
    <source>
        <dbReference type="ARBA" id="ARBA00023211"/>
    </source>
</evidence>
<dbReference type="Gene3D" id="2.40.50.690">
    <property type="match status" value="1"/>
</dbReference>
<keyword evidence="14 29" id="KW-0269">Exonuclease</keyword>
<dbReference type="KEGG" id="emc:129326662"/>
<dbReference type="GO" id="GO:0016075">
    <property type="term" value="P:rRNA catabolic process"/>
    <property type="evidence" value="ECO:0007669"/>
    <property type="project" value="TreeGrafter"/>
</dbReference>
<keyword evidence="16" id="KW-0694">RNA-binding</keyword>
<dbReference type="SMART" id="SM00955">
    <property type="entry name" value="RNB"/>
    <property type="match status" value="1"/>
</dbReference>
<dbReference type="InterPro" id="IPR041505">
    <property type="entry name" value="Dis3_CSD2"/>
</dbReference>
<reference evidence="29" key="1">
    <citation type="submission" date="2025-08" db="UniProtKB">
        <authorList>
            <consortium name="RefSeq"/>
        </authorList>
    </citation>
    <scope>IDENTIFICATION</scope>
    <source>
        <tissue evidence="29">Blood</tissue>
    </source>
</reference>
<evidence type="ECO:0000259" key="27">
    <source>
        <dbReference type="SMART" id="SM00955"/>
    </source>
</evidence>
<dbReference type="InterPro" id="IPR033771">
    <property type="entry name" value="Rrp44_CSD1"/>
</dbReference>
<dbReference type="CDD" id="cd09862">
    <property type="entry name" value="PIN_Rrp44-like"/>
    <property type="match status" value="1"/>
</dbReference>
<dbReference type="FunFam" id="2.40.50.690:FF:000002">
    <property type="entry name" value="exosome complex exonuclease RRP44 isoform X1"/>
    <property type="match status" value="1"/>
</dbReference>
<dbReference type="Proteomes" id="UP001190640">
    <property type="component" value="Chromosome 3"/>
</dbReference>
<dbReference type="PROSITE" id="PS01175">
    <property type="entry name" value="RIBONUCLEASE_II"/>
    <property type="match status" value="1"/>
</dbReference>
<keyword evidence="28" id="KW-1185">Reference proteome</keyword>
<feature type="region of interest" description="Disordered" evidence="25">
    <location>
        <begin position="937"/>
        <end position="956"/>
    </location>
</feature>
<protein>
    <recommendedName>
        <fullName evidence="21">Exosome complex exonuclease RRP44</fullName>
    </recommendedName>
    <alternativeName>
        <fullName evidence="22">Protein DIS3 homolog</fullName>
    </alternativeName>
    <alternativeName>
        <fullName evidence="23">Ribosomal RNA-processing protein 44</fullName>
    </alternativeName>
</protein>
<keyword evidence="12" id="KW-0378">Hydrolase</keyword>
<dbReference type="Gene3D" id="3.40.50.1010">
    <property type="entry name" value="5'-nuclease"/>
    <property type="match status" value="1"/>
</dbReference>
<keyword evidence="8" id="KW-0698">rRNA processing</keyword>
<proteinExistence type="inferred from homology"/>
<evidence type="ECO:0000256" key="14">
    <source>
        <dbReference type="ARBA" id="ARBA00022839"/>
    </source>
</evidence>
<dbReference type="RefSeq" id="XP_054830929.1">
    <property type="nucleotide sequence ID" value="XM_054974954.1"/>
</dbReference>
<evidence type="ECO:0000256" key="9">
    <source>
        <dbReference type="ARBA" id="ARBA00022553"/>
    </source>
</evidence>
<dbReference type="Gene3D" id="2.40.50.700">
    <property type="match status" value="1"/>
</dbReference>
<comment type="subunit">
    <text evidence="20">Component of the RNA exosome complex; within the complex interacts with EXOSC4, EXOSC7 and EXOSC9 of the exosome core complex (Exo-9). The catalytically inactive RNA exosome core complex (Exo-9) associates with the catalytic subunit EXOSC10/RRP6. Exo-9 may associate with DIS3 to form the nucleolar exosome complex, or DIS3L to form the cytoplasmic exosome complex. Exo-9 is formed by a hexameric base ring consisting of the heterodimers EXOSC4-EXOSC9, EXOSC5-EXOSC8 and EXOSC6-EXOSC7, and a cap ring consisting of EXOSC1, EXOSC2 and EXOSC3; DIS3 associates with the base ring of Exo-9. The RNA exosome complex associates with cofactors C1D/RRP47, MPHOSPH6/MPP6 and MTREX/MTR4. Interacts with DHX34; the interaction is RNA-independent.</text>
</comment>
<evidence type="ECO:0000256" key="8">
    <source>
        <dbReference type="ARBA" id="ARBA00022552"/>
    </source>
</evidence>
<dbReference type="GO" id="GO:0003723">
    <property type="term" value="F:RNA binding"/>
    <property type="evidence" value="ECO:0007669"/>
    <property type="project" value="UniProtKB-KW"/>
</dbReference>
<dbReference type="GO" id="GO:0005730">
    <property type="term" value="C:nucleolus"/>
    <property type="evidence" value="ECO:0007669"/>
    <property type="project" value="UniProtKB-SubCell"/>
</dbReference>
<dbReference type="Pfam" id="PF17215">
    <property type="entry name" value="Rrp44_S1"/>
    <property type="match status" value="1"/>
</dbReference>
<evidence type="ECO:0000313" key="28">
    <source>
        <dbReference type="Proteomes" id="UP001190640"/>
    </source>
</evidence>
<dbReference type="AlphaFoldDB" id="A0AA97KTY2"/>
<feature type="compositionally biased region" description="Polar residues" evidence="25">
    <location>
        <begin position="937"/>
        <end position="947"/>
    </location>
</feature>
<evidence type="ECO:0000256" key="22">
    <source>
        <dbReference type="ARBA" id="ARBA00077221"/>
    </source>
</evidence>
<dbReference type="InterPro" id="IPR033770">
    <property type="entry name" value="RRP44_S1"/>
</dbReference>
<keyword evidence="11" id="KW-0255">Endonuclease</keyword>
<dbReference type="SUPFAM" id="SSF88723">
    <property type="entry name" value="PIN domain-like"/>
    <property type="match status" value="1"/>
</dbReference>
<evidence type="ECO:0000256" key="12">
    <source>
        <dbReference type="ARBA" id="ARBA00022801"/>
    </source>
</evidence>
<dbReference type="FunFam" id="3.40.50.1010:FF:000010">
    <property type="entry name" value="Exosome complex exonuclease DIS3"/>
    <property type="match status" value="1"/>
</dbReference>
<evidence type="ECO:0000256" key="25">
    <source>
        <dbReference type="SAM" id="MobiDB-lite"/>
    </source>
</evidence>
<feature type="region of interest" description="Disordered" evidence="25">
    <location>
        <begin position="306"/>
        <end position="337"/>
    </location>
</feature>
<dbReference type="GO" id="GO:0071031">
    <property type="term" value="P:nuclear mRNA surveillance of mRNA 3'-end processing"/>
    <property type="evidence" value="ECO:0007669"/>
    <property type="project" value="TreeGrafter"/>
</dbReference>
<evidence type="ECO:0000256" key="19">
    <source>
        <dbReference type="ARBA" id="ARBA00023242"/>
    </source>
</evidence>
<evidence type="ECO:0000256" key="17">
    <source>
        <dbReference type="ARBA" id="ARBA00022990"/>
    </source>
</evidence>
<gene>
    <name evidence="29" type="primary">DIS3</name>
</gene>
<sequence length="956" mass="108301">MLTSRTFLKRTRAGAVRKIVREHYLRDDIGCGLGGCALCGGESRPALEARPGGAASSLCPGPHFLLPDTNLLLHQIDILEDPVITNVIILQTVLQEVRNRSAPVYKRIKDVINKQEKHFYSFTNEHHKDTYIEQEKGENSNDRNDRAIRVAVKWYSEHLQKLQMEEKVQIILLTNDRKNKEKAVEEGITAYTCEEYIKSLIANPELVDRLASLNDEGNEIETGRIIFAEHLPLSKLQQGIKSNLYLQGTFRANRENYLEATVWIHGDGEEKEIIIQGLRNLNRAVHEDIVAVELLPKAAWAAPSSVVLHDDENQNEDDVEQEEEKEKSLRTSSSNSMLRPTGRVVGIIKRNWRPFCGMLSKSQIKEARRHLFTPADRRIPRIRIETRQASTLEGQRIIVAIDGWPRNSRYPNGHFVKNLGAAGDKETETEVLLLEHDVPHQPFSQSVLSFLPKMPWSITDQDMKCREDLRHLCVCSVDPPGCTDIDDALHCRVLENGNLEVGVHIADVSHFIRPGNALDQESAKRGTTVYLCEKRIDMVPELLSSNLCSLRSNVDRLAFSCIWEMNHSAEILKTRFTKSVINSKASLTYAEAQMKIDSPSMNDDITTSLRGLNKLARILKKCRIDNGALTLSSPEVRFHMDSETHDPIDLQTKELKETNSMVEEFMLLANISVAQKIYDEFSEHALLRKHPAPPPSNYDILVKAAKSKGLEIKTDSAKALADSLDSAEFPSFPYLNTLLRILATRCMMQAVYFCSGMDNDFHHYGLASPIYTHFTSPIRRYADIIVHRLLAVAIGADCTYPDLTDKHKLADLCRNLNYRHKMAQYAQRASVAFHTQLFFKSKGVVNEEAYILFVRKNAIVVLIPKYGLEGTVFFEEKDKPKPTLLYNDEVPSLTVESTTFYTFDRVTVNIMLDASNVQHQKIRMALVEPKLVGTSVPSQATQLNSNNEPKKKKLKE</sequence>
<feature type="compositionally biased region" description="Acidic residues" evidence="25">
    <location>
        <begin position="313"/>
        <end position="323"/>
    </location>
</feature>
<dbReference type="GO" id="GO:0004519">
    <property type="term" value="F:endonuclease activity"/>
    <property type="evidence" value="ECO:0007669"/>
    <property type="project" value="UniProtKB-KW"/>
</dbReference>
<feature type="domain" description="RNB" evidence="27">
    <location>
        <begin position="466"/>
        <end position="796"/>
    </location>
</feature>
<keyword evidence="7" id="KW-0963">Cytoplasm</keyword>
<dbReference type="InterPro" id="IPR012340">
    <property type="entry name" value="NA-bd_OB-fold"/>
</dbReference>
<dbReference type="SMART" id="SM00670">
    <property type="entry name" value="PINc"/>
    <property type="match status" value="1"/>
</dbReference>
<dbReference type="GO" id="GO:0005654">
    <property type="term" value="C:nucleoplasm"/>
    <property type="evidence" value="ECO:0007669"/>
    <property type="project" value="UniProtKB-SubCell"/>
</dbReference>
<keyword evidence="18" id="KW-0464">Manganese</keyword>